<dbReference type="InterPro" id="IPR037523">
    <property type="entry name" value="VOC_core"/>
</dbReference>
<evidence type="ECO:0000313" key="3">
    <source>
        <dbReference type="EMBL" id="MFC0204341.1"/>
    </source>
</evidence>
<comment type="caution">
    <text evidence="3">The sequence shown here is derived from an EMBL/GenBank/DDBJ whole genome shotgun (WGS) entry which is preliminary data.</text>
</comment>
<dbReference type="InterPro" id="IPR051785">
    <property type="entry name" value="MMCE/EMCE_epimerase"/>
</dbReference>
<dbReference type="PANTHER" id="PTHR43048:SF6">
    <property type="entry name" value="BLR8189 PROTEIN"/>
    <property type="match status" value="1"/>
</dbReference>
<reference evidence="3 4" key="1">
    <citation type="submission" date="2024-09" db="EMBL/GenBank/DDBJ databases">
        <authorList>
            <person name="Sun Q."/>
            <person name="Mori K."/>
        </authorList>
    </citation>
    <scope>NUCLEOTIDE SEQUENCE [LARGE SCALE GENOMIC DNA]</scope>
    <source>
        <strain evidence="3 4">CCM 7706</strain>
    </source>
</reference>
<dbReference type="PROSITE" id="PS51819">
    <property type="entry name" value="VOC"/>
    <property type="match status" value="1"/>
</dbReference>
<name>A0ABV6CWG9_9SPHN</name>
<evidence type="ECO:0000256" key="1">
    <source>
        <dbReference type="ARBA" id="ARBA00022723"/>
    </source>
</evidence>
<accession>A0ABV6CWG9</accession>
<protein>
    <submittedName>
        <fullName evidence="3">VOC family protein</fullName>
    </submittedName>
</protein>
<dbReference type="RefSeq" id="WP_379487093.1">
    <property type="nucleotide sequence ID" value="NZ_JBHLWK010000010.1"/>
</dbReference>
<feature type="domain" description="VOC" evidence="2">
    <location>
        <begin position="12"/>
        <end position="160"/>
    </location>
</feature>
<keyword evidence="4" id="KW-1185">Reference proteome</keyword>
<dbReference type="EMBL" id="JBHLWK010000010">
    <property type="protein sequence ID" value="MFC0204341.1"/>
    <property type="molecule type" value="Genomic_DNA"/>
</dbReference>
<dbReference type="Pfam" id="PF13669">
    <property type="entry name" value="Glyoxalase_4"/>
    <property type="match status" value="1"/>
</dbReference>
<keyword evidence="1" id="KW-0479">Metal-binding</keyword>
<proteinExistence type="predicted"/>
<evidence type="ECO:0000313" key="4">
    <source>
        <dbReference type="Proteomes" id="UP001589798"/>
    </source>
</evidence>
<dbReference type="PANTHER" id="PTHR43048">
    <property type="entry name" value="METHYLMALONYL-COA EPIMERASE"/>
    <property type="match status" value="1"/>
</dbReference>
<evidence type="ECO:0000259" key="2">
    <source>
        <dbReference type="PROSITE" id="PS51819"/>
    </source>
</evidence>
<organism evidence="3 4">
    <name type="scientific">Novosphingobium soli</name>
    <dbReference type="NCBI Taxonomy" id="574956"/>
    <lineage>
        <taxon>Bacteria</taxon>
        <taxon>Pseudomonadati</taxon>
        <taxon>Pseudomonadota</taxon>
        <taxon>Alphaproteobacteria</taxon>
        <taxon>Sphingomonadales</taxon>
        <taxon>Sphingomonadaceae</taxon>
        <taxon>Novosphingobium</taxon>
    </lineage>
</organism>
<dbReference type="Gene3D" id="3.10.180.10">
    <property type="entry name" value="2,3-Dihydroxybiphenyl 1,2-Dioxygenase, domain 1"/>
    <property type="match status" value="1"/>
</dbReference>
<dbReference type="SUPFAM" id="SSF54593">
    <property type="entry name" value="Glyoxalase/Bleomycin resistance protein/Dihydroxybiphenyl dioxygenase"/>
    <property type="match status" value="1"/>
</dbReference>
<gene>
    <name evidence="3" type="ORF">ACFFJC_08655</name>
</gene>
<dbReference type="InterPro" id="IPR029068">
    <property type="entry name" value="Glyas_Bleomycin-R_OHBP_Dase"/>
</dbReference>
<dbReference type="Proteomes" id="UP001589798">
    <property type="component" value="Unassembled WGS sequence"/>
</dbReference>
<sequence>MSACERLPGILGVHHIGVSVPDLAKARAFYIDVLGAVEEVAPLSWADNPFIDEIVGLEGSAAQQFFCRLGNVQIEVFQYDAPRQKALDRHRGVNEYGYTHMALQVEDVAEVHRRIVAAGLPVHAPPALEAITVDAQGVKHGYAGTYCRDFFGNVFEILEIHETPDILPIASR</sequence>